<evidence type="ECO:0000256" key="6">
    <source>
        <dbReference type="ARBA" id="ARBA00022840"/>
    </source>
</evidence>
<feature type="transmembrane region" description="Helical" evidence="10">
    <location>
        <begin position="963"/>
        <end position="982"/>
    </location>
</feature>
<evidence type="ECO:0000259" key="11">
    <source>
        <dbReference type="PROSITE" id="PS50893"/>
    </source>
</evidence>
<dbReference type="PROSITE" id="PS00211">
    <property type="entry name" value="ABC_TRANSPORTER_1"/>
    <property type="match status" value="2"/>
</dbReference>
<dbReference type="PANTHER" id="PTHR43394">
    <property type="entry name" value="ATP-DEPENDENT PERMEASE MDL1, MITOCHONDRIAL"/>
    <property type="match status" value="1"/>
</dbReference>
<dbReference type="Pfam" id="PF00664">
    <property type="entry name" value="ABC_membrane"/>
    <property type="match status" value="2"/>
</dbReference>
<proteinExistence type="inferred from homology"/>
<feature type="transmembrane region" description="Helical" evidence="10">
    <location>
        <begin position="110"/>
        <end position="134"/>
    </location>
</feature>
<dbReference type="FunFam" id="3.40.50.300:FF:000913">
    <property type="entry name" value="ABC multidrug transporter SitT"/>
    <property type="match status" value="1"/>
</dbReference>
<dbReference type="PANTHER" id="PTHR43394:SF27">
    <property type="entry name" value="ATP-DEPENDENT TRANSLOCASE ABCB1-LIKE"/>
    <property type="match status" value="1"/>
</dbReference>
<feature type="region of interest" description="Disordered" evidence="9">
    <location>
        <begin position="1"/>
        <end position="37"/>
    </location>
</feature>
<dbReference type="CDD" id="cd18577">
    <property type="entry name" value="ABC_6TM_Pgp_ABCB1_D1_like"/>
    <property type="match status" value="1"/>
</dbReference>
<evidence type="ECO:0000256" key="2">
    <source>
        <dbReference type="ARBA" id="ARBA00007577"/>
    </source>
</evidence>
<accession>A0AAE8N8X7</accession>
<dbReference type="InterPro" id="IPR003593">
    <property type="entry name" value="AAA+_ATPase"/>
</dbReference>
<feature type="domain" description="ABC transmembrane type-1" evidence="12">
    <location>
        <begin position="703"/>
        <end position="990"/>
    </location>
</feature>
<dbReference type="EMBL" id="ONZQ02000019">
    <property type="protein sequence ID" value="SPO07317.1"/>
    <property type="molecule type" value="Genomic_DNA"/>
</dbReference>
<feature type="domain" description="ABC transporter" evidence="11">
    <location>
        <begin position="1026"/>
        <end position="1264"/>
    </location>
</feature>
<keyword evidence="6 13" id="KW-0067">ATP-binding</keyword>
<feature type="transmembrane region" description="Helical" evidence="10">
    <location>
        <begin position="929"/>
        <end position="951"/>
    </location>
</feature>
<keyword evidence="5" id="KW-0547">Nucleotide-binding</keyword>
<keyword evidence="8 10" id="KW-0472">Membrane</keyword>
<feature type="transmembrane region" description="Helical" evidence="10">
    <location>
        <begin position="822"/>
        <end position="841"/>
    </location>
</feature>
<evidence type="ECO:0000256" key="7">
    <source>
        <dbReference type="ARBA" id="ARBA00022989"/>
    </source>
</evidence>
<dbReference type="GO" id="GO:0005524">
    <property type="term" value="F:ATP binding"/>
    <property type="evidence" value="ECO:0007669"/>
    <property type="project" value="UniProtKB-KW"/>
</dbReference>
<dbReference type="InterPro" id="IPR039421">
    <property type="entry name" value="Type_1_exporter"/>
</dbReference>
<dbReference type="GO" id="GO:0015421">
    <property type="term" value="F:ABC-type oligopeptide transporter activity"/>
    <property type="evidence" value="ECO:0007669"/>
    <property type="project" value="TreeGrafter"/>
</dbReference>
<dbReference type="InterPro" id="IPR027417">
    <property type="entry name" value="P-loop_NTPase"/>
</dbReference>
<feature type="region of interest" description="Disordered" evidence="9">
    <location>
        <begin position="636"/>
        <end position="676"/>
    </location>
</feature>
<evidence type="ECO:0000256" key="9">
    <source>
        <dbReference type="SAM" id="MobiDB-lite"/>
    </source>
</evidence>
<dbReference type="FunFam" id="3.40.50.300:FF:000251">
    <property type="entry name" value="ABC transporter B family member 19"/>
    <property type="match status" value="1"/>
</dbReference>
<feature type="transmembrane region" description="Helical" evidence="10">
    <location>
        <begin position="701"/>
        <end position="723"/>
    </location>
</feature>
<dbReference type="CDD" id="cd18578">
    <property type="entry name" value="ABC_6TM_Pgp_ABCB1_D2_like"/>
    <property type="match status" value="1"/>
</dbReference>
<evidence type="ECO:0000313" key="14">
    <source>
        <dbReference type="Proteomes" id="UP001187682"/>
    </source>
</evidence>
<keyword evidence="14" id="KW-1185">Reference proteome</keyword>
<comment type="similarity">
    <text evidence="2">Belongs to the ABC transporter superfamily. ABCB family. Multidrug resistance exporter (TC 3.A.1.201) subfamily.</text>
</comment>
<evidence type="ECO:0000313" key="13">
    <source>
        <dbReference type="EMBL" id="SPO07317.1"/>
    </source>
</evidence>
<evidence type="ECO:0000256" key="4">
    <source>
        <dbReference type="ARBA" id="ARBA00022692"/>
    </source>
</evidence>
<dbReference type="FunFam" id="1.20.1560.10:FF:000057">
    <property type="entry name" value="ABC multidrug transporter SitT"/>
    <property type="match status" value="1"/>
</dbReference>
<keyword evidence="3" id="KW-0813">Transport</keyword>
<dbReference type="GO" id="GO:0005743">
    <property type="term" value="C:mitochondrial inner membrane"/>
    <property type="evidence" value="ECO:0007669"/>
    <property type="project" value="TreeGrafter"/>
</dbReference>
<dbReference type="Gene3D" id="3.40.50.300">
    <property type="entry name" value="P-loop containing nucleotide triphosphate hydrolases"/>
    <property type="match status" value="2"/>
</dbReference>
<dbReference type="SMART" id="SM00382">
    <property type="entry name" value="AAA"/>
    <property type="match status" value="2"/>
</dbReference>
<gene>
    <name evidence="13" type="ORF">DNG_10011</name>
</gene>
<protein>
    <submittedName>
        <fullName evidence="13">Probable ATP-binding cassette multidrug transport protein ATRC</fullName>
    </submittedName>
</protein>
<comment type="caution">
    <text evidence="13">The sequence shown here is derived from an EMBL/GenBank/DDBJ whole genome shotgun (WGS) entry which is preliminary data.</text>
</comment>
<dbReference type="InterPro" id="IPR036640">
    <property type="entry name" value="ABC1_TM_sf"/>
</dbReference>
<evidence type="ECO:0000256" key="10">
    <source>
        <dbReference type="SAM" id="Phobius"/>
    </source>
</evidence>
<dbReference type="SUPFAM" id="SSF52540">
    <property type="entry name" value="P-loop containing nucleoside triphosphate hydrolases"/>
    <property type="match status" value="2"/>
</dbReference>
<feature type="compositionally biased region" description="Basic and acidic residues" evidence="9">
    <location>
        <begin position="1"/>
        <end position="17"/>
    </location>
</feature>
<comment type="subcellular location">
    <subcellularLocation>
        <location evidence="1">Membrane</location>
        <topology evidence="1">Multi-pass membrane protein</topology>
    </subcellularLocation>
</comment>
<reference evidence="13" key="1">
    <citation type="submission" date="2018-03" db="EMBL/GenBank/DDBJ databases">
        <authorList>
            <person name="Guldener U."/>
        </authorList>
    </citation>
    <scope>NUCLEOTIDE SEQUENCE</scope>
</reference>
<dbReference type="InterPro" id="IPR017871">
    <property type="entry name" value="ABC_transporter-like_CS"/>
</dbReference>
<dbReference type="Pfam" id="PF00005">
    <property type="entry name" value="ABC_tran"/>
    <property type="match status" value="2"/>
</dbReference>
<dbReference type="CDD" id="cd03249">
    <property type="entry name" value="ABC_MTABC3_MDL1_MDL2"/>
    <property type="match status" value="2"/>
</dbReference>
<name>A0AAE8N8X7_9PEZI</name>
<evidence type="ECO:0000259" key="12">
    <source>
        <dbReference type="PROSITE" id="PS50929"/>
    </source>
</evidence>
<dbReference type="Gene3D" id="1.20.1560.10">
    <property type="entry name" value="ABC transporter type 1, transmembrane domain"/>
    <property type="match status" value="1"/>
</dbReference>
<evidence type="ECO:0000256" key="1">
    <source>
        <dbReference type="ARBA" id="ARBA00004141"/>
    </source>
</evidence>
<feature type="compositionally biased region" description="Polar residues" evidence="9">
    <location>
        <begin position="658"/>
        <end position="667"/>
    </location>
</feature>
<dbReference type="GO" id="GO:0016887">
    <property type="term" value="F:ATP hydrolysis activity"/>
    <property type="evidence" value="ECO:0007669"/>
    <property type="project" value="InterPro"/>
</dbReference>
<feature type="transmembrane region" description="Helical" evidence="10">
    <location>
        <begin position="182"/>
        <end position="202"/>
    </location>
</feature>
<keyword evidence="7 10" id="KW-1133">Transmembrane helix</keyword>
<sequence length="1271" mass="139287">MGLDKSSADTRGEKDTRSSSPGSDAARDKSGGSEGGEGGGVKDYIRIFKYAKKVDWLMNVVAFACMVAAGTLLPLMDLIFGKFVTVFTDFSVGRGTAEDYRREINHYTLWFVYLFIARFVLTYTWTTLIAVTALRTTKALRIDFVKQTLRQEIAFFDSPTTTISSQVTTNCTHVNQGISEKLGLIVQGVSSFVTAFIVAFAVQWKLTLIIIAIVPVNLLITIICVVIDARIDFGVLAINSKGSSMAEEIFSTIRTVHAFWAKPKLSRKFEEVLEKARVAGMKKSPVYAVLFGIEFFCIYCGYGLAFWQGIRMYARGEVKQVGNIITVIFAVIVAAQALTQIAPQTIQIAKATAAAQDLFQVIDREPKIDSLSEEGLKPAEISGAIELKDVHFSYPSRQNVPVFSGLDLSIPAKKTTALVGPSGSGKSTIVGLVERWYSIEKGSITLDGVDIRDLNIRWLRNNIRLVEQEPTLFTGTIFDNVARGLYGTGLASLPDEEKERLVEDACKAAFAHEFIQDLPQGYATSIGERGATLSGGQKQRLVIARSIISNPRVLLLDEATSALDPNAEEIVQRALNNVAVGRTMVVIAHRLSTIRNADNIVVLTDGRIAEQGTHAELLAANGTYARLVQAQDLGQEGAGTADEKAESKEEAEDAPLRQVTTTASGTAGAQDVESGPAEEKPVGLLKCIFIIGWEQRRMWRWVLALFVGCVLGGLTYPAIAILFASTAEAFEMLGKEMVDRGDFFSLMFFIVGIVNLFVYASLGWVSNVYSQGIVLSYRREVFDLTLRQKMTFFDDPANSTGALVSRLSSEPASLQELLSMNVGLMLINIVNLLSSCILAIITGWKLGLVLVFGALPVLVFSGYLRIRLEFKLDADTSTRFASSSGIASEATRAIRTVSSLALEDDVIRRYTDALGGIEKRSLGSIGYIMFWYALSQSVSFLCMALGFWYGGRLISFGEYTTRQFYIVFIAVLFSGESAAMFFQYGSSISKAKISANYIFNLRKRVAGDEAAAKENNKDVPDDAPTYKFDNVGFAYERRPTHQVLKGINTQIDAGKFVAFVGASGCGKTTMISLIERFYDPTSGKILLNDQDIHETDLRKYRSRIAIVQQEPVLYEGSIRDNIALGIEEGEPSEEEIEEACRQANIHDFASSLPEGLNTLCGSHGAQLSGGQRQRITIARALIRKPRVLLLDEATSALDTQSEQVVKAALDKAAQGRTTIAVAHRLSTVMDAGMIVVFAQGRIAEWGTHEELLARRGMYYRMCLGQAMDKSA</sequence>
<feature type="transmembrane region" description="Helical" evidence="10">
    <location>
        <begin position="847"/>
        <end position="864"/>
    </location>
</feature>
<feature type="transmembrane region" description="Helical" evidence="10">
    <location>
        <begin position="743"/>
        <end position="769"/>
    </location>
</feature>
<dbReference type="SUPFAM" id="SSF90123">
    <property type="entry name" value="ABC transporter transmembrane region"/>
    <property type="match status" value="2"/>
</dbReference>
<dbReference type="GO" id="GO:0090374">
    <property type="term" value="P:oligopeptide export from mitochondrion"/>
    <property type="evidence" value="ECO:0007669"/>
    <property type="project" value="TreeGrafter"/>
</dbReference>
<dbReference type="PROSITE" id="PS50929">
    <property type="entry name" value="ABC_TM1F"/>
    <property type="match status" value="2"/>
</dbReference>
<feature type="transmembrane region" description="Helical" evidence="10">
    <location>
        <begin position="208"/>
        <end position="227"/>
    </location>
</feature>
<evidence type="ECO:0000256" key="8">
    <source>
        <dbReference type="ARBA" id="ARBA00023136"/>
    </source>
</evidence>
<dbReference type="AlphaFoldDB" id="A0AAE8N8X7"/>
<keyword evidence="4 10" id="KW-0812">Transmembrane</keyword>
<evidence type="ECO:0000256" key="5">
    <source>
        <dbReference type="ARBA" id="ARBA00022741"/>
    </source>
</evidence>
<dbReference type="PROSITE" id="PS50893">
    <property type="entry name" value="ABC_TRANSPORTER_2"/>
    <property type="match status" value="2"/>
</dbReference>
<feature type="transmembrane region" description="Helical" evidence="10">
    <location>
        <begin position="56"/>
        <end position="76"/>
    </location>
</feature>
<feature type="domain" description="ABC transporter" evidence="11">
    <location>
        <begin position="385"/>
        <end position="630"/>
    </location>
</feature>
<dbReference type="Proteomes" id="UP001187682">
    <property type="component" value="Unassembled WGS sequence"/>
</dbReference>
<feature type="domain" description="ABC transmembrane type-1" evidence="12">
    <location>
        <begin position="60"/>
        <end position="350"/>
    </location>
</feature>
<dbReference type="InterPro" id="IPR011527">
    <property type="entry name" value="ABC1_TM_dom"/>
</dbReference>
<organism evidence="13 14">
    <name type="scientific">Cephalotrichum gorgonifer</name>
    <dbReference type="NCBI Taxonomy" id="2041049"/>
    <lineage>
        <taxon>Eukaryota</taxon>
        <taxon>Fungi</taxon>
        <taxon>Dikarya</taxon>
        <taxon>Ascomycota</taxon>
        <taxon>Pezizomycotina</taxon>
        <taxon>Sordariomycetes</taxon>
        <taxon>Hypocreomycetidae</taxon>
        <taxon>Microascales</taxon>
        <taxon>Microascaceae</taxon>
        <taxon>Cephalotrichum</taxon>
    </lineage>
</organism>
<evidence type="ECO:0000256" key="3">
    <source>
        <dbReference type="ARBA" id="ARBA00022448"/>
    </source>
</evidence>
<feature type="transmembrane region" description="Helical" evidence="10">
    <location>
        <begin position="286"/>
        <end position="308"/>
    </location>
</feature>
<dbReference type="InterPro" id="IPR003439">
    <property type="entry name" value="ABC_transporter-like_ATP-bd"/>
</dbReference>